<feature type="domain" description="C2H2-type" evidence="3">
    <location>
        <begin position="63"/>
        <end position="91"/>
    </location>
</feature>
<dbReference type="PANTHER" id="PTHR33480">
    <property type="entry name" value="SET DOMAIN-CONTAINING PROTEIN-RELATED"/>
    <property type="match status" value="1"/>
</dbReference>
<sequence length="1498" mass="166969">MASFPRSDLTGRSGMPQKSSARPGLISASAGGNPKVVMVQEAEPSEAPASIPKVSPNEQYGQYKCPSCGRQFVSKAHYKKHVKNPCEGKYRCSSCGKQYSFKPCYERHLKYLCKGPFTCSTCGKLYRYRHLRKGCGDVVGGVSGSGTVPTSFHRTEETRSGEAARELSLNSGHLPSSLSRHLDTRLELGVGPCTGGPDPAPQVQECAVDSIPTDQLVYCCSVPYCGQSFVDQGSLLHHQGEHLRSGPEYGGSRKRKRVLGDRAVCGTLGGDTSSESREAHTDYLSVLQISNVMSLGSAQDQFLRVTEELATSTGKEREPEEGNPSSGSRGKDVAPHADKPGWQSWAQKCLHNRTRARQKWLNSGGRRAVCLLCGRRFRGNAALDHHAVSAHCERMQYRCGSCSVSFRAWTCLCRHVLQAHSVKIQRNSRTSPIAEAKKCILKAKNKDIAEAKFISNEKDASIDNGSQGRLINDDQRANSKMKNILMGGLLHLCLFAVKDIQKGEKIVFDHGGVDHPWRTSTQTEKTHILQHGLEVANNESKRTYTVRDGLETIKNEDAGQTSPDERASSGEECSRGFDVFHNLEKDEEISVLSLGQTCPTVQLPKTAEIEQSNLTCKQDASLGKTSENLLQIKDETVIVHDVDESPSKKSSKSLSQVTQVSTSHEYSQFCNLERENNIPVLSVGQKCPTVQLHKTAEIEQSHLTCKQDASLGKTSENLLQIKDETVIVHDVDESPSNRSSQSLSPVTHVSSADECSQDSDAFCNLEMEENFVLSLSQKCPTVQLPKTAEMEQSHLTCKQDASLGKTSENLLQIKDQTEIAHGAHKSPSKPSSKILSQVTHEKKNFCFVCGKPQLKLARHFKVHEKMNAEIAQVLSLKPASNKRKQLLEQLRNRGNFIHNNKVLAAGTGSLKVKRRPKEGKSLTYQCCLYCKGQYKRSELWRHMKRCPSRKGNHKEHGRKQVLGLADFAQFSQVKYIDEGVMEMLSEMISNEITAVVKDEPCIIQLAQTMFHKVGHDKTKHSFIIRRLRDLGRLLLASRKIGKSIHSIEDAVKPANFPDLLDVVKEAARFNASLNRFENPNLALRIGFALKKVANNMLYQSIIGGDDSQMKSVQCFLDLHSKQWPVIMAHLARSGASELKYNKPTLLPLSDDVKKLAKLLEKTADAAFKTLETSNAVKGYSDLCKATLSQVILFNRRRAGEVSCLKLQHFHNGDQSLALPEESVSPQEQKLARCFSRIELPGKRGREVSILLTPTTMKALVLLIQKRKDCGVPEDNVYLFAIPHGLTFYSGAGCLRNFANHCGAQFPKALRSALLRKHMATSLQILNLKDNELDMLADFLGHDVWTFESKVQKKQISKLLVAMQTGRIIELRGKSLRDIEDFQDSDWHSESEDDDIKRVSHSPDLPNSSEDHGPDLENESVTTPMRRRPVRRPWSKAELSAVMRHFKGHIIKGHLARVKECESCLKAEAPILNTRTTWNIRDFVRNRGVSYRKRRLMTK</sequence>
<feature type="compositionally biased region" description="Basic and acidic residues" evidence="2">
    <location>
        <begin position="1384"/>
        <end position="1397"/>
    </location>
</feature>
<keyword evidence="1" id="KW-0862">Zinc</keyword>
<dbReference type="InterPro" id="IPR013087">
    <property type="entry name" value="Znf_C2H2_type"/>
</dbReference>
<dbReference type="SUPFAM" id="SSF82199">
    <property type="entry name" value="SET domain"/>
    <property type="match status" value="1"/>
</dbReference>
<feature type="region of interest" description="Disordered" evidence="2">
    <location>
        <begin position="1384"/>
        <end position="1431"/>
    </location>
</feature>
<dbReference type="InterPro" id="IPR046341">
    <property type="entry name" value="SET_dom_sf"/>
</dbReference>
<dbReference type="Proteomes" id="UP001152622">
    <property type="component" value="Chromosome 1"/>
</dbReference>
<dbReference type="SMART" id="SM00355">
    <property type="entry name" value="ZnF_C2H2"/>
    <property type="match status" value="6"/>
</dbReference>
<evidence type="ECO:0000313" key="5">
    <source>
        <dbReference type="Proteomes" id="UP001152622"/>
    </source>
</evidence>
<gene>
    <name evidence="4" type="ORF">SKAU_G00005510</name>
</gene>
<feature type="domain" description="C2H2-type" evidence="3">
    <location>
        <begin position="218"/>
        <end position="247"/>
    </location>
</feature>
<evidence type="ECO:0000256" key="2">
    <source>
        <dbReference type="SAM" id="MobiDB-lite"/>
    </source>
</evidence>
<keyword evidence="5" id="KW-1185">Reference proteome</keyword>
<keyword evidence="1" id="KW-0479">Metal-binding</keyword>
<keyword evidence="1" id="KW-0863">Zinc-finger</keyword>
<accession>A0A9Q1GA40</accession>
<dbReference type="PANTHER" id="PTHR33480:SF5">
    <property type="entry name" value="SI:DKEY-51D8.9"/>
    <property type="match status" value="1"/>
</dbReference>
<proteinExistence type="predicted"/>
<feature type="region of interest" description="Disordered" evidence="2">
    <location>
        <begin position="552"/>
        <end position="572"/>
    </location>
</feature>
<dbReference type="EMBL" id="JAINUF010000001">
    <property type="protein sequence ID" value="KAJ8379773.1"/>
    <property type="molecule type" value="Genomic_DNA"/>
</dbReference>
<reference evidence="4" key="1">
    <citation type="journal article" date="2023" name="Science">
        <title>Genome structures resolve the early diversification of teleost fishes.</title>
        <authorList>
            <person name="Parey E."/>
            <person name="Louis A."/>
            <person name="Montfort J."/>
            <person name="Bouchez O."/>
            <person name="Roques C."/>
            <person name="Iampietro C."/>
            <person name="Lluch J."/>
            <person name="Castinel A."/>
            <person name="Donnadieu C."/>
            <person name="Desvignes T."/>
            <person name="Floi Bucao C."/>
            <person name="Jouanno E."/>
            <person name="Wen M."/>
            <person name="Mejri S."/>
            <person name="Dirks R."/>
            <person name="Jansen H."/>
            <person name="Henkel C."/>
            <person name="Chen W.J."/>
            <person name="Zahm M."/>
            <person name="Cabau C."/>
            <person name="Klopp C."/>
            <person name="Thompson A.W."/>
            <person name="Robinson-Rechavi M."/>
            <person name="Braasch I."/>
            <person name="Lecointre G."/>
            <person name="Bobe J."/>
            <person name="Postlethwait J.H."/>
            <person name="Berthelot C."/>
            <person name="Roest Crollius H."/>
            <person name="Guiguen Y."/>
        </authorList>
    </citation>
    <scope>NUCLEOTIDE SEQUENCE</scope>
    <source>
        <strain evidence="4">WJC10195</strain>
    </source>
</reference>
<dbReference type="Gene3D" id="2.170.270.10">
    <property type="entry name" value="SET domain"/>
    <property type="match status" value="1"/>
</dbReference>
<organism evidence="4 5">
    <name type="scientific">Synaphobranchus kaupii</name>
    <name type="common">Kaup's arrowtooth eel</name>
    <dbReference type="NCBI Taxonomy" id="118154"/>
    <lineage>
        <taxon>Eukaryota</taxon>
        <taxon>Metazoa</taxon>
        <taxon>Chordata</taxon>
        <taxon>Craniata</taxon>
        <taxon>Vertebrata</taxon>
        <taxon>Euteleostomi</taxon>
        <taxon>Actinopterygii</taxon>
        <taxon>Neopterygii</taxon>
        <taxon>Teleostei</taxon>
        <taxon>Anguilliformes</taxon>
        <taxon>Synaphobranchidae</taxon>
        <taxon>Synaphobranchus</taxon>
    </lineage>
</organism>
<evidence type="ECO:0000256" key="1">
    <source>
        <dbReference type="PROSITE-ProRule" id="PRU00042"/>
    </source>
</evidence>
<evidence type="ECO:0000313" key="4">
    <source>
        <dbReference type="EMBL" id="KAJ8379773.1"/>
    </source>
</evidence>
<name>A0A9Q1GA40_SYNKA</name>
<dbReference type="Gene3D" id="3.30.160.60">
    <property type="entry name" value="Classic Zinc Finger"/>
    <property type="match status" value="2"/>
</dbReference>
<dbReference type="SUPFAM" id="SSF57667">
    <property type="entry name" value="beta-beta-alpha zinc fingers"/>
    <property type="match status" value="1"/>
</dbReference>
<feature type="region of interest" description="Disordered" evidence="2">
    <location>
        <begin position="309"/>
        <end position="338"/>
    </location>
</feature>
<dbReference type="InterPro" id="IPR036236">
    <property type="entry name" value="Znf_C2H2_sf"/>
</dbReference>
<protein>
    <recommendedName>
        <fullName evidence="3">C2H2-type domain-containing protein</fullName>
    </recommendedName>
</protein>
<feature type="region of interest" description="Disordered" evidence="2">
    <location>
        <begin position="1"/>
        <end position="31"/>
    </location>
</feature>
<dbReference type="PROSITE" id="PS50157">
    <property type="entry name" value="ZINC_FINGER_C2H2_2"/>
    <property type="match status" value="2"/>
</dbReference>
<dbReference type="GO" id="GO:0008270">
    <property type="term" value="F:zinc ion binding"/>
    <property type="evidence" value="ECO:0007669"/>
    <property type="project" value="UniProtKB-KW"/>
</dbReference>
<dbReference type="OrthoDB" id="5376140at2759"/>
<feature type="compositionally biased region" description="Basic and acidic residues" evidence="2">
    <location>
        <begin position="329"/>
        <end position="338"/>
    </location>
</feature>
<dbReference type="PROSITE" id="PS00028">
    <property type="entry name" value="ZINC_FINGER_C2H2_1"/>
    <property type="match status" value="3"/>
</dbReference>
<evidence type="ECO:0000259" key="3">
    <source>
        <dbReference type="PROSITE" id="PS50157"/>
    </source>
</evidence>
<comment type="caution">
    <text evidence="4">The sequence shown here is derived from an EMBL/GenBank/DDBJ whole genome shotgun (WGS) entry which is preliminary data.</text>
</comment>